<dbReference type="EMBL" id="JAAWVO010048707">
    <property type="protein sequence ID" value="MBN3319897.1"/>
    <property type="molecule type" value="Genomic_DNA"/>
</dbReference>
<proteinExistence type="predicted"/>
<dbReference type="SMART" id="SM00355">
    <property type="entry name" value="ZnF_C2H2"/>
    <property type="match status" value="3"/>
</dbReference>
<feature type="domain" description="C2H2-type" evidence="7">
    <location>
        <begin position="405"/>
        <end position="432"/>
    </location>
</feature>
<dbReference type="FunFam" id="3.30.160.60:FF:000110">
    <property type="entry name" value="Zinc finger protein-like"/>
    <property type="match status" value="1"/>
</dbReference>
<dbReference type="PROSITE" id="PS50157">
    <property type="entry name" value="ZINC_FINGER_C2H2_2"/>
    <property type="match status" value="3"/>
</dbReference>
<keyword evidence="9" id="KW-1185">Reference proteome</keyword>
<sequence length="489" mass="54081">MAESVVAFQSRLCSVMEILLRVAVREIADLVESGASQSVFVFQARLASLSDTLLKLAVREITKVFEASLNDLRLEIAKERLGPAGREPGPELGPGAGLSDTGKSGSAGGDQDCTESSTGHRGETLTGAAGASAPLAIKKESPIKHNSEVWGSGLMQNMELIPTEDNGNVAVQHRIGKSIEDPGGLESVNMTAPVPRVQNLVSLGSHPHREALRTLNKKKIRESFRKWGTIATEADKEVLKGQNEVKPRTQGIEFQSSPSAEQHTMTLHPLHSEKRDTGNNVQGSTVKRADQRQCKEDFERGEQQRGQGIRKTTPQASINMQSSSAKAEALPLQYKQQKQHGSSSTLTSLWGDTKEPSGSSGTASHCTQGTTSRVSNVGERQSSKRHSESSYLKHHSRAHTGERPYRCTHCGKTFSHSHDFKKHQHIHIGERPYRCRYCGKCFNHLDDFNKHQQIHKGKRPFLCSHCGERFQYSYDFKKHQLIHKGERPY</sequence>
<organism evidence="8 9">
    <name type="scientific">Atractosteus spatula</name>
    <name type="common">Alligator gar</name>
    <name type="synonym">Lepisosteus spatula</name>
    <dbReference type="NCBI Taxonomy" id="7917"/>
    <lineage>
        <taxon>Eukaryota</taxon>
        <taxon>Metazoa</taxon>
        <taxon>Chordata</taxon>
        <taxon>Craniata</taxon>
        <taxon>Vertebrata</taxon>
        <taxon>Euteleostomi</taxon>
        <taxon>Actinopterygii</taxon>
        <taxon>Neopterygii</taxon>
        <taxon>Holostei</taxon>
        <taxon>Semionotiformes</taxon>
        <taxon>Lepisosteidae</taxon>
        <taxon>Atractosteus</taxon>
    </lineage>
</organism>
<dbReference type="InterPro" id="IPR036236">
    <property type="entry name" value="Znf_C2H2_sf"/>
</dbReference>
<dbReference type="GO" id="GO:0000981">
    <property type="term" value="F:DNA-binding transcription factor activity, RNA polymerase II-specific"/>
    <property type="evidence" value="ECO:0007669"/>
    <property type="project" value="TreeGrafter"/>
</dbReference>
<dbReference type="GO" id="GO:0008270">
    <property type="term" value="F:zinc ion binding"/>
    <property type="evidence" value="ECO:0007669"/>
    <property type="project" value="UniProtKB-KW"/>
</dbReference>
<feature type="region of interest" description="Disordered" evidence="6">
    <location>
        <begin position="81"/>
        <end position="140"/>
    </location>
</feature>
<evidence type="ECO:0000256" key="4">
    <source>
        <dbReference type="ARBA" id="ARBA00022833"/>
    </source>
</evidence>
<dbReference type="FunFam" id="3.30.160.60:FF:002343">
    <property type="entry name" value="Zinc finger protein 33A"/>
    <property type="match status" value="1"/>
</dbReference>
<feature type="compositionally biased region" description="Polar residues" evidence="6">
    <location>
        <begin position="252"/>
        <end position="265"/>
    </location>
</feature>
<dbReference type="PROSITE" id="PS00028">
    <property type="entry name" value="ZINC_FINGER_C2H2_1"/>
    <property type="match status" value="3"/>
</dbReference>
<evidence type="ECO:0000256" key="2">
    <source>
        <dbReference type="ARBA" id="ARBA00022737"/>
    </source>
</evidence>
<evidence type="ECO:0000256" key="3">
    <source>
        <dbReference type="ARBA" id="ARBA00022771"/>
    </source>
</evidence>
<feature type="non-terminal residue" evidence="8">
    <location>
        <position position="1"/>
    </location>
</feature>
<gene>
    <name evidence="8" type="primary">Znf397_0</name>
    <name evidence="8" type="ORF">GTO95_0014305</name>
</gene>
<evidence type="ECO:0000256" key="6">
    <source>
        <dbReference type="SAM" id="MobiDB-lite"/>
    </source>
</evidence>
<dbReference type="InterPro" id="IPR013087">
    <property type="entry name" value="Znf_C2H2_type"/>
</dbReference>
<dbReference type="AlphaFoldDB" id="A0A8J7TDM2"/>
<feature type="domain" description="C2H2-type" evidence="7">
    <location>
        <begin position="433"/>
        <end position="460"/>
    </location>
</feature>
<evidence type="ECO:0000313" key="9">
    <source>
        <dbReference type="Proteomes" id="UP000736164"/>
    </source>
</evidence>
<evidence type="ECO:0000313" key="8">
    <source>
        <dbReference type="EMBL" id="MBN3319897.1"/>
    </source>
</evidence>
<feature type="compositionally biased region" description="Polar residues" evidence="6">
    <location>
        <begin position="334"/>
        <end position="380"/>
    </location>
</feature>
<keyword evidence="1" id="KW-0479">Metal-binding</keyword>
<keyword evidence="2" id="KW-0677">Repeat</keyword>
<keyword evidence="4" id="KW-0862">Zinc</keyword>
<reference evidence="8" key="1">
    <citation type="journal article" date="2021" name="Cell">
        <title>Tracing the genetic footprints of vertebrate landing in non-teleost ray-finned fishes.</title>
        <authorList>
            <person name="Bi X."/>
            <person name="Wang K."/>
            <person name="Yang L."/>
            <person name="Pan H."/>
            <person name="Jiang H."/>
            <person name="Wei Q."/>
            <person name="Fang M."/>
            <person name="Yu H."/>
            <person name="Zhu C."/>
            <person name="Cai Y."/>
            <person name="He Y."/>
            <person name="Gan X."/>
            <person name="Zeng H."/>
            <person name="Yu D."/>
            <person name="Zhu Y."/>
            <person name="Jiang H."/>
            <person name="Qiu Q."/>
            <person name="Yang H."/>
            <person name="Zhang Y.E."/>
            <person name="Wang W."/>
            <person name="Zhu M."/>
            <person name="He S."/>
            <person name="Zhang G."/>
        </authorList>
    </citation>
    <scope>NUCLEOTIDE SEQUENCE</scope>
    <source>
        <strain evidence="8">Allg_001</strain>
    </source>
</reference>
<dbReference type="GO" id="GO:0000978">
    <property type="term" value="F:RNA polymerase II cis-regulatory region sequence-specific DNA binding"/>
    <property type="evidence" value="ECO:0007669"/>
    <property type="project" value="TreeGrafter"/>
</dbReference>
<dbReference type="SUPFAM" id="SSF57667">
    <property type="entry name" value="beta-beta-alpha zinc fingers"/>
    <property type="match status" value="2"/>
</dbReference>
<protein>
    <submittedName>
        <fullName evidence="8">ZN397 protein</fullName>
    </submittedName>
</protein>
<dbReference type="PANTHER" id="PTHR23226">
    <property type="entry name" value="ZINC FINGER AND SCAN DOMAIN-CONTAINING"/>
    <property type="match status" value="1"/>
</dbReference>
<feature type="compositionally biased region" description="Basic and acidic residues" evidence="6">
    <location>
        <begin position="287"/>
        <end position="303"/>
    </location>
</feature>
<dbReference type="PANTHER" id="PTHR23226:SF240">
    <property type="entry name" value="GASTRULA ZINC FINGER PROTEIN XLCGF26.1-LIKE-RELATED"/>
    <property type="match status" value="1"/>
</dbReference>
<dbReference type="Pfam" id="PF00096">
    <property type="entry name" value="zf-C2H2"/>
    <property type="match status" value="3"/>
</dbReference>
<feature type="compositionally biased region" description="Polar residues" evidence="6">
    <location>
        <begin position="304"/>
        <end position="325"/>
    </location>
</feature>
<feature type="non-terminal residue" evidence="8">
    <location>
        <position position="489"/>
    </location>
</feature>
<name>A0A8J7TDM2_ATRSP</name>
<evidence type="ECO:0000256" key="1">
    <source>
        <dbReference type="ARBA" id="ARBA00022723"/>
    </source>
</evidence>
<dbReference type="Proteomes" id="UP000736164">
    <property type="component" value="Unassembled WGS sequence"/>
</dbReference>
<keyword evidence="3 5" id="KW-0863">Zinc-finger</keyword>
<dbReference type="CDD" id="cd00065">
    <property type="entry name" value="FYVE_like_SF"/>
    <property type="match status" value="1"/>
</dbReference>
<feature type="domain" description="C2H2-type" evidence="7">
    <location>
        <begin position="461"/>
        <end position="488"/>
    </location>
</feature>
<dbReference type="Gene3D" id="3.30.160.60">
    <property type="entry name" value="Classic Zinc Finger"/>
    <property type="match status" value="3"/>
</dbReference>
<accession>A0A8J7TDM2</accession>
<feature type="region of interest" description="Disordered" evidence="6">
    <location>
        <begin position="250"/>
        <end position="400"/>
    </location>
</feature>
<comment type="caution">
    <text evidence="8">The sequence shown here is derived from an EMBL/GenBank/DDBJ whole genome shotgun (WGS) entry which is preliminary data.</text>
</comment>
<evidence type="ECO:0000259" key="7">
    <source>
        <dbReference type="PROSITE" id="PS50157"/>
    </source>
</evidence>
<evidence type="ECO:0000256" key="5">
    <source>
        <dbReference type="PROSITE-ProRule" id="PRU00042"/>
    </source>
</evidence>